<evidence type="ECO:0000313" key="5">
    <source>
        <dbReference type="EMBL" id="GAC97469.1"/>
    </source>
</evidence>
<evidence type="ECO:0000313" key="6">
    <source>
        <dbReference type="Proteomes" id="UP000014071"/>
    </source>
</evidence>
<name>R9P807_PSEHS</name>
<dbReference type="GeneID" id="24110335"/>
<dbReference type="Proteomes" id="UP000014071">
    <property type="component" value="Unassembled WGS sequence"/>
</dbReference>
<evidence type="ECO:0000256" key="2">
    <source>
        <dbReference type="ARBA" id="ARBA00022980"/>
    </source>
</evidence>
<dbReference type="InterPro" id="IPR043140">
    <property type="entry name" value="Ribosomal_uS14_sf"/>
</dbReference>
<dbReference type="InterPro" id="IPR039744">
    <property type="entry name" value="RIbosomal_uS14_euk_arc"/>
</dbReference>
<feature type="compositionally biased region" description="Basic and acidic residues" evidence="4">
    <location>
        <begin position="85"/>
        <end position="100"/>
    </location>
</feature>
<gene>
    <name evidence="5" type="ORF">PHSY_005055</name>
</gene>
<dbReference type="Pfam" id="PF00253">
    <property type="entry name" value="Ribosomal_S14"/>
    <property type="match status" value="1"/>
</dbReference>
<protein>
    <submittedName>
        <fullName evidence="5">40S ribosomal protein S29-A</fullName>
    </submittedName>
</protein>
<keyword evidence="3" id="KW-0687">Ribonucleoprotein</keyword>
<comment type="similarity">
    <text evidence="1">Belongs to the universal ribosomal protein uS14 family.</text>
</comment>
<sequence length="148" mass="16457">MSCPKDDDEILTVNELNDVRSDGGSEDCGKGERARGRAIEAPHVNGCSVSKDGNASEHIPCNCLRLPAVVKNVVLQRPVESMNGDTDKRYHPSTPRRQDDFPDSVVQPPPKVRQGLPTVGGIIRKYGLDICRQCFRERADQIGFHKYR</sequence>
<dbReference type="GO" id="GO:0008270">
    <property type="term" value="F:zinc ion binding"/>
    <property type="evidence" value="ECO:0007669"/>
    <property type="project" value="InterPro"/>
</dbReference>
<dbReference type="GO" id="GO:0003735">
    <property type="term" value="F:structural constituent of ribosome"/>
    <property type="evidence" value="ECO:0007669"/>
    <property type="project" value="InterPro"/>
</dbReference>
<dbReference type="AlphaFoldDB" id="R9P807"/>
<evidence type="ECO:0000256" key="4">
    <source>
        <dbReference type="SAM" id="MobiDB-lite"/>
    </source>
</evidence>
<dbReference type="PANTHER" id="PTHR12010:SF2">
    <property type="entry name" value="40S RIBOSOMAL PROTEIN S29"/>
    <property type="match status" value="1"/>
</dbReference>
<evidence type="ECO:0000256" key="1">
    <source>
        <dbReference type="ARBA" id="ARBA00009083"/>
    </source>
</evidence>
<dbReference type="InterPro" id="IPR001209">
    <property type="entry name" value="Ribosomal_uS14"/>
</dbReference>
<dbReference type="RefSeq" id="XP_012191056.1">
    <property type="nucleotide sequence ID" value="XM_012335666.1"/>
</dbReference>
<dbReference type="GO" id="GO:0022627">
    <property type="term" value="C:cytosolic small ribosomal subunit"/>
    <property type="evidence" value="ECO:0007669"/>
    <property type="project" value="TreeGrafter"/>
</dbReference>
<dbReference type="Gene3D" id="4.10.830.10">
    <property type="entry name" value="30s Ribosomal Protein S14, Chain N"/>
    <property type="match status" value="1"/>
</dbReference>
<dbReference type="PANTHER" id="PTHR12010">
    <property type="entry name" value="40S RIBOSOMAL PROTEIN S29"/>
    <property type="match status" value="1"/>
</dbReference>
<dbReference type="STRING" id="1305764.R9P807"/>
<evidence type="ECO:0000256" key="3">
    <source>
        <dbReference type="ARBA" id="ARBA00023274"/>
    </source>
</evidence>
<reference evidence="6" key="1">
    <citation type="journal article" date="2013" name="Genome Announc.">
        <title>Draft genome sequence of the basidiomycetous yeast-like fungus Pseudozyma hubeiensis SY62, which produces an abundant amount of the biosurfactant mannosylerythritol lipids.</title>
        <authorList>
            <person name="Konishi M."/>
            <person name="Hatada Y."/>
            <person name="Horiuchi J."/>
        </authorList>
    </citation>
    <scope>NUCLEOTIDE SEQUENCE [LARGE SCALE GENOMIC DNA]</scope>
    <source>
        <strain evidence="6">SY62</strain>
    </source>
</reference>
<dbReference type="GO" id="GO:0002181">
    <property type="term" value="P:cytoplasmic translation"/>
    <property type="evidence" value="ECO:0007669"/>
    <property type="project" value="TreeGrafter"/>
</dbReference>
<organism evidence="5 6">
    <name type="scientific">Pseudozyma hubeiensis (strain SY62)</name>
    <name type="common">Yeast</name>
    <dbReference type="NCBI Taxonomy" id="1305764"/>
    <lineage>
        <taxon>Eukaryota</taxon>
        <taxon>Fungi</taxon>
        <taxon>Dikarya</taxon>
        <taxon>Basidiomycota</taxon>
        <taxon>Ustilaginomycotina</taxon>
        <taxon>Ustilaginomycetes</taxon>
        <taxon>Ustilaginales</taxon>
        <taxon>Ustilaginaceae</taxon>
        <taxon>Pseudozyma</taxon>
    </lineage>
</organism>
<feature type="region of interest" description="Disordered" evidence="4">
    <location>
        <begin position="79"/>
        <end position="117"/>
    </location>
</feature>
<accession>R9P807</accession>
<keyword evidence="6" id="KW-1185">Reference proteome</keyword>
<dbReference type="OrthoDB" id="10252683at2759"/>
<dbReference type="HOGENOM" id="CLU_1759630_0_0_1"/>
<keyword evidence="2 5" id="KW-0689">Ribosomal protein</keyword>
<proteinExistence type="inferred from homology"/>
<dbReference type="EMBL" id="DF238810">
    <property type="protein sequence ID" value="GAC97469.1"/>
    <property type="molecule type" value="Genomic_DNA"/>
</dbReference>